<dbReference type="Proteomes" id="UP000034213">
    <property type="component" value="Unassembled WGS sequence"/>
</dbReference>
<protein>
    <submittedName>
        <fullName evidence="4">Uncharacterized protein</fullName>
    </submittedName>
</protein>
<dbReference type="PANTHER" id="PTHR30319">
    <property type="entry name" value="PHENYLACETIC ACID REGULATOR-RELATED TRANSCRIPTIONAL REPRESSOR"/>
    <property type="match status" value="1"/>
</dbReference>
<proteinExistence type="predicted"/>
<dbReference type="EMBL" id="LCEW01000001">
    <property type="protein sequence ID" value="KKS80675.1"/>
    <property type="molecule type" value="Genomic_DNA"/>
</dbReference>
<dbReference type="InterPro" id="IPR013225">
    <property type="entry name" value="PaaX_C"/>
</dbReference>
<feature type="transmembrane region" description="Helical" evidence="1">
    <location>
        <begin position="12"/>
        <end position="33"/>
    </location>
</feature>
<keyword evidence="1" id="KW-0812">Transmembrane</keyword>
<evidence type="ECO:0000259" key="3">
    <source>
        <dbReference type="Pfam" id="PF20803"/>
    </source>
</evidence>
<dbReference type="AlphaFoldDB" id="A0A0G1C4U6"/>
<organism evidence="4 5">
    <name type="scientific">Candidatus Beckwithbacteria bacterium GW2011_GWA2_43_10</name>
    <dbReference type="NCBI Taxonomy" id="1618369"/>
    <lineage>
        <taxon>Bacteria</taxon>
        <taxon>Candidatus Beckwithiibacteriota</taxon>
    </lineage>
</organism>
<keyword evidence="1" id="KW-1133">Transmembrane helix</keyword>
<dbReference type="PANTHER" id="PTHR30319:SF1">
    <property type="entry name" value="TRANSCRIPTIONAL REPRESSOR PAAX"/>
    <property type="match status" value="1"/>
</dbReference>
<reference evidence="4 5" key="1">
    <citation type="journal article" date="2015" name="Nature">
        <title>rRNA introns, odd ribosomes, and small enigmatic genomes across a large radiation of phyla.</title>
        <authorList>
            <person name="Brown C.T."/>
            <person name="Hug L.A."/>
            <person name="Thomas B.C."/>
            <person name="Sharon I."/>
            <person name="Castelle C.J."/>
            <person name="Singh A."/>
            <person name="Wilkins M.J."/>
            <person name="Williams K.H."/>
            <person name="Banfield J.F."/>
        </authorList>
    </citation>
    <scope>NUCLEOTIDE SEQUENCE [LARGE SCALE GENOMIC DNA]</scope>
</reference>
<evidence type="ECO:0000259" key="2">
    <source>
        <dbReference type="Pfam" id="PF08223"/>
    </source>
</evidence>
<sequence>MKKKNIAKEISAGMFVTGIDLVLFAASLGLNLYTAGFKAKDPIKVLEDSFKLTNWFQEKLLRSCSAYAKSKGYLQRVKEELQLTNKGRDRLVKQLPKYQPRRPWDDRLHLITYDIKETKRQKRHQLMRWLIRKKAVMLQKSVWISVMDMETELRRENLIYQDEGIIICSAVKSGEGINGRPVKELVRQWYRLEELNRRYDHWIGLSKSKKTWAERDKFILKMRYLKILADDPQLPFKLLPGDWLGDEANKLYEQKVNI</sequence>
<feature type="domain" description="Transcriptional repressor PaaX-like central Cas2-like" evidence="3">
    <location>
        <begin position="102"/>
        <end position="156"/>
    </location>
</feature>
<accession>A0A0G1C4U6</accession>
<feature type="domain" description="Transcriptional repressor PaaX-like C-terminal" evidence="2">
    <location>
        <begin position="192"/>
        <end position="254"/>
    </location>
</feature>
<evidence type="ECO:0000256" key="1">
    <source>
        <dbReference type="SAM" id="Phobius"/>
    </source>
</evidence>
<evidence type="ECO:0000313" key="4">
    <source>
        <dbReference type="EMBL" id="KKS80675.1"/>
    </source>
</evidence>
<name>A0A0G1C4U6_9BACT</name>
<dbReference type="Pfam" id="PF20803">
    <property type="entry name" value="PaaX_M"/>
    <property type="match status" value="1"/>
</dbReference>
<evidence type="ECO:0000313" key="5">
    <source>
        <dbReference type="Proteomes" id="UP000034213"/>
    </source>
</evidence>
<dbReference type="InterPro" id="IPR048846">
    <property type="entry name" value="PaaX-like_central"/>
</dbReference>
<gene>
    <name evidence="4" type="ORF">UV54_C0001G0025</name>
</gene>
<dbReference type="SUPFAM" id="SSF143430">
    <property type="entry name" value="TTP0101/SSO1404-like"/>
    <property type="match status" value="1"/>
</dbReference>
<dbReference type="GO" id="GO:0006351">
    <property type="term" value="P:DNA-templated transcription"/>
    <property type="evidence" value="ECO:0007669"/>
    <property type="project" value="TreeGrafter"/>
</dbReference>
<dbReference type="Gene3D" id="1.20.58.1460">
    <property type="match status" value="1"/>
</dbReference>
<dbReference type="Pfam" id="PF08223">
    <property type="entry name" value="PaaX_C"/>
    <property type="match status" value="1"/>
</dbReference>
<comment type="caution">
    <text evidence="4">The sequence shown here is derived from an EMBL/GenBank/DDBJ whole genome shotgun (WGS) entry which is preliminary data.</text>
</comment>
<dbReference type="STRING" id="1618369.UV54_C0001G0025"/>
<keyword evidence="1" id="KW-0472">Membrane</keyword>